<proteinExistence type="predicted"/>
<dbReference type="Pfam" id="PF07244">
    <property type="entry name" value="POTRA"/>
    <property type="match status" value="4"/>
</dbReference>
<sequence>MQRRSLICVFLITTYCLLHSIAALAQVNDSTKKASVDSLKPNASDTVPHGVSIDPELVALAGGKTPPREYIIAGIKISGTKYLDESLLTSISGLTVGDKVTIPGGDNFSKAIMNLWKQNLFANIAIYFTKLQGNSLYVEIDVTERPRLGNFYFKGPGVKKGDADDLTTKTGLIKGRVVTENMKRSAIQYIKKYYADKGYEDAQVRITEAHDPVVQNSEIVTFYIDKGPKVRIYQIDFFGNQAVREQKLKKQLKDTKEQSRMTIYPPDNQTPYGPHDSVTLRQYLSNWGFLSYHATKEFIDPYFRFKLFSGSKFSQSKFDEDKQKVVSYYNSLGYRDAVIVADTHYTDKKVRSRLYVDIKVDEGHKYYFGNISWKGNTKYSDSILSLILGIHKGDIYNADILNKKLGKQLSAEGGDISGLYTDDGYLFFHVEPVETAVYNDTIDFEIRMTEGPQATIKNVTISGNDKTNEYVIRRELFTIPGDKFSRTELIRSQRQIANLGFFNQEKIQPGINPNQEDGTVDINWGVEEKSGNQLELSAGWGGGIGLTGTVGVTFANFSIKNIFNKDAWQPLPEGDGQKLSLRIQSNGKAYQSYNFSFTEPWLGGKKRNSLTVSLYRSVFRTGGYNFRTNTYAFSDSNSLKNFGITLALGKQLKWPDDFFTLTYSVNYTQYDLNNYPLFTSAFRNGRSTNFSFKLALSRYDLDQPIYPRRGSNLLLSVQFTPPYSLIDKGITQNYSYKLPEYHKWRFTSDWYLPIGNAMGADKSRQFVLKASAKYGFMGRYNPALGFSPFERFQVGDAGLTNNFGLLGYDIISQRGYPVYENSDPKVNPDQQQASQFFTIFNKYTLELRYPFTTNPSSTIYGLTFFEAANGWFNYTDYNPFRLRRSVGVGMRFFLPMFGLLGFDYGVGLDRIQNGSLRDATRFTFMLGYEPD</sequence>
<dbReference type="GO" id="GO:0071709">
    <property type="term" value="P:membrane assembly"/>
    <property type="evidence" value="ECO:0007669"/>
    <property type="project" value="InterPro"/>
</dbReference>
<evidence type="ECO:0000256" key="1">
    <source>
        <dbReference type="ARBA" id="ARBA00022692"/>
    </source>
</evidence>
<dbReference type="PANTHER" id="PTHR12815:SF47">
    <property type="entry name" value="TRANSLOCATION AND ASSEMBLY MODULE SUBUNIT TAMA"/>
    <property type="match status" value="1"/>
</dbReference>
<organism evidence="6 7">
    <name type="scientific">Puia dinghuensis</name>
    <dbReference type="NCBI Taxonomy" id="1792502"/>
    <lineage>
        <taxon>Bacteria</taxon>
        <taxon>Pseudomonadati</taxon>
        <taxon>Bacteroidota</taxon>
        <taxon>Chitinophagia</taxon>
        <taxon>Chitinophagales</taxon>
        <taxon>Chitinophagaceae</taxon>
        <taxon>Puia</taxon>
    </lineage>
</organism>
<keyword evidence="7" id="KW-1185">Reference proteome</keyword>
<dbReference type="EMBL" id="BMJC01000004">
    <property type="protein sequence ID" value="GGB09551.1"/>
    <property type="molecule type" value="Genomic_DNA"/>
</dbReference>
<evidence type="ECO:0000259" key="5">
    <source>
        <dbReference type="Pfam" id="PF07244"/>
    </source>
</evidence>
<dbReference type="InterPro" id="IPR023707">
    <property type="entry name" value="OM_assembly_BamA"/>
</dbReference>
<name>A0A8J2XUC1_9BACT</name>
<keyword evidence="1" id="KW-0812">Transmembrane</keyword>
<dbReference type="InterPro" id="IPR010827">
    <property type="entry name" value="BamA/TamA_POTRA"/>
</dbReference>
<dbReference type="GO" id="GO:0019867">
    <property type="term" value="C:outer membrane"/>
    <property type="evidence" value="ECO:0007669"/>
    <property type="project" value="InterPro"/>
</dbReference>
<evidence type="ECO:0000313" key="7">
    <source>
        <dbReference type="Proteomes" id="UP000607559"/>
    </source>
</evidence>
<dbReference type="PANTHER" id="PTHR12815">
    <property type="entry name" value="SORTING AND ASSEMBLY MACHINERY SAMM50 PROTEIN FAMILY MEMBER"/>
    <property type="match status" value="1"/>
</dbReference>
<feature type="domain" description="POTRA" evidence="5">
    <location>
        <begin position="231"/>
        <end position="363"/>
    </location>
</feature>
<protein>
    <submittedName>
        <fullName evidence="6">Outer membrane protein assembly factor</fullName>
    </submittedName>
</protein>
<evidence type="ECO:0000256" key="4">
    <source>
        <dbReference type="SAM" id="SignalP"/>
    </source>
</evidence>
<reference evidence="6" key="1">
    <citation type="journal article" date="2014" name="Int. J. Syst. Evol. Microbiol.">
        <title>Complete genome sequence of Corynebacterium casei LMG S-19264T (=DSM 44701T), isolated from a smear-ripened cheese.</title>
        <authorList>
            <consortium name="US DOE Joint Genome Institute (JGI-PGF)"/>
            <person name="Walter F."/>
            <person name="Albersmeier A."/>
            <person name="Kalinowski J."/>
            <person name="Ruckert C."/>
        </authorList>
    </citation>
    <scope>NUCLEOTIDE SEQUENCE</scope>
    <source>
        <strain evidence="6">CGMCC 1.15448</strain>
    </source>
</reference>
<dbReference type="AlphaFoldDB" id="A0A8J2XUC1"/>
<feature type="chain" id="PRO_5035204505" evidence="4">
    <location>
        <begin position="26"/>
        <end position="931"/>
    </location>
</feature>
<evidence type="ECO:0000256" key="2">
    <source>
        <dbReference type="ARBA" id="ARBA00022729"/>
    </source>
</evidence>
<keyword evidence="3" id="KW-0998">Cell outer membrane</keyword>
<dbReference type="RefSeq" id="WP_188934306.1">
    <property type="nucleotide sequence ID" value="NZ_BMJC01000004.1"/>
</dbReference>
<gene>
    <name evidence="6" type="ORF">GCM10011511_36330</name>
</gene>
<keyword evidence="2 4" id="KW-0732">Signal</keyword>
<feature type="domain" description="POTRA" evidence="5">
    <location>
        <begin position="455"/>
        <end position="529"/>
    </location>
</feature>
<feature type="signal peptide" evidence="4">
    <location>
        <begin position="1"/>
        <end position="25"/>
    </location>
</feature>
<evidence type="ECO:0000313" key="6">
    <source>
        <dbReference type="EMBL" id="GGB09551.1"/>
    </source>
</evidence>
<feature type="domain" description="POTRA" evidence="5">
    <location>
        <begin position="366"/>
        <end position="451"/>
    </location>
</feature>
<dbReference type="PIRSF" id="PIRSF006076">
    <property type="entry name" value="OM_assembly_OMP85"/>
    <property type="match status" value="1"/>
</dbReference>
<comment type="caution">
    <text evidence="6">The sequence shown here is derived from an EMBL/GenBank/DDBJ whole genome shotgun (WGS) entry which is preliminary data.</text>
</comment>
<dbReference type="Gene3D" id="3.10.20.310">
    <property type="entry name" value="membrane protein fhac"/>
    <property type="match status" value="5"/>
</dbReference>
<dbReference type="InterPro" id="IPR039910">
    <property type="entry name" value="D15-like"/>
</dbReference>
<dbReference type="Gene3D" id="2.40.160.50">
    <property type="entry name" value="membrane protein fhac: a member of the omp85/tpsb transporter family"/>
    <property type="match status" value="1"/>
</dbReference>
<reference evidence="6" key="2">
    <citation type="submission" date="2020-09" db="EMBL/GenBank/DDBJ databases">
        <authorList>
            <person name="Sun Q."/>
            <person name="Zhou Y."/>
        </authorList>
    </citation>
    <scope>NUCLEOTIDE SEQUENCE</scope>
    <source>
        <strain evidence="6">CGMCC 1.15448</strain>
    </source>
</reference>
<evidence type="ECO:0000256" key="3">
    <source>
        <dbReference type="ARBA" id="ARBA00023237"/>
    </source>
</evidence>
<accession>A0A8J2XUC1</accession>
<feature type="domain" description="POTRA" evidence="5">
    <location>
        <begin position="147"/>
        <end position="227"/>
    </location>
</feature>
<keyword evidence="3" id="KW-0472">Membrane</keyword>
<dbReference type="Proteomes" id="UP000607559">
    <property type="component" value="Unassembled WGS sequence"/>
</dbReference>